<feature type="compositionally biased region" description="Basic and acidic residues" evidence="1">
    <location>
        <begin position="145"/>
        <end position="154"/>
    </location>
</feature>
<evidence type="ECO:0008006" key="4">
    <source>
        <dbReference type="Google" id="ProtNLM"/>
    </source>
</evidence>
<proteinExistence type="predicted"/>
<accession>A0AAN7TQ79</accession>
<feature type="compositionally biased region" description="Low complexity" evidence="1">
    <location>
        <begin position="20"/>
        <end position="38"/>
    </location>
</feature>
<feature type="region of interest" description="Disordered" evidence="1">
    <location>
        <begin position="1"/>
        <end position="38"/>
    </location>
</feature>
<evidence type="ECO:0000313" key="3">
    <source>
        <dbReference type="Proteomes" id="UP001310890"/>
    </source>
</evidence>
<name>A0AAN7TQ79_9PEZI</name>
<protein>
    <recommendedName>
        <fullName evidence="4">N-acetyltransferase domain-containing protein</fullName>
    </recommendedName>
</protein>
<dbReference type="EMBL" id="JAVRRL010000003">
    <property type="protein sequence ID" value="KAK5118049.1"/>
    <property type="molecule type" value="Genomic_DNA"/>
</dbReference>
<dbReference type="AlphaFoldDB" id="A0AAN7TQ79"/>
<evidence type="ECO:0000313" key="2">
    <source>
        <dbReference type="EMBL" id="KAK5118049.1"/>
    </source>
</evidence>
<dbReference type="Proteomes" id="UP001310890">
    <property type="component" value="Unassembled WGS sequence"/>
</dbReference>
<sequence>MAPNGSAAGRSKKGKTGASRPLQAPRAPRGAPAGTDAPCGHGCRYRECAHACCVRSRGNRVRHEAAAAQAAQLGAAGGLEAVPGPAALLAVPAAPLPIPAAPLPGSSAVPTGEGAPASDSDSDPVVPRRSGRKRRRLDDEQDAEPADKDNKVETNEGGPANAAGSQNGSIAGNSVLVRVSDTIDLELEDRPARLTTQLQVEVDADSKSRLGYQVSLFVSYDLADREEIGAPAGHLSSWRIDKPTATNPQSDAIWEDELLAQAAAKKAGVFEPAKCLQCLFTRDGAVGEQVTNREARHSLSVSSLLFIGVIMIDDAFRGQGLLRRVLDQFYSLLRRLPEWYAFHGNIILVPGKPTDIEGGIWTGKTDAEVEHILTEIYKKAGYAVWAEKTAVKTSRFEAEIMTVMGRSIE</sequence>
<reference evidence="2" key="1">
    <citation type="submission" date="2023-08" db="EMBL/GenBank/DDBJ databases">
        <title>Black Yeasts Isolated from many extreme environments.</title>
        <authorList>
            <person name="Coleine C."/>
            <person name="Stajich J.E."/>
            <person name="Selbmann L."/>
        </authorList>
    </citation>
    <scope>NUCLEOTIDE SEQUENCE</scope>
    <source>
        <strain evidence="2">CCFEE 5401</strain>
    </source>
</reference>
<gene>
    <name evidence="2" type="ORF">LTR62_004095</name>
</gene>
<evidence type="ECO:0000256" key="1">
    <source>
        <dbReference type="SAM" id="MobiDB-lite"/>
    </source>
</evidence>
<feature type="region of interest" description="Disordered" evidence="1">
    <location>
        <begin position="104"/>
        <end position="169"/>
    </location>
</feature>
<comment type="caution">
    <text evidence="2">The sequence shown here is derived from an EMBL/GenBank/DDBJ whole genome shotgun (WGS) entry which is preliminary data.</text>
</comment>
<organism evidence="2 3">
    <name type="scientific">Meristemomyces frigidus</name>
    <dbReference type="NCBI Taxonomy" id="1508187"/>
    <lineage>
        <taxon>Eukaryota</taxon>
        <taxon>Fungi</taxon>
        <taxon>Dikarya</taxon>
        <taxon>Ascomycota</taxon>
        <taxon>Pezizomycotina</taxon>
        <taxon>Dothideomycetes</taxon>
        <taxon>Dothideomycetidae</taxon>
        <taxon>Mycosphaerellales</taxon>
        <taxon>Teratosphaeriaceae</taxon>
        <taxon>Meristemomyces</taxon>
    </lineage>
</organism>